<proteinExistence type="predicted"/>
<sequence>MTKQEHIEAELDRIGENMVTGQELLALIALHARKVKADWKPSRFIKEFAESLGYRFSRELLYIDIAVRVVNYLYPENRVFWDVWDDIYLNRVKNSAWLQLSLTN</sequence>
<name>A0A0F9RCX1_9ZZZZ</name>
<accession>A0A0F9RCX1</accession>
<organism evidence="1">
    <name type="scientific">marine sediment metagenome</name>
    <dbReference type="NCBI Taxonomy" id="412755"/>
    <lineage>
        <taxon>unclassified sequences</taxon>
        <taxon>metagenomes</taxon>
        <taxon>ecological metagenomes</taxon>
    </lineage>
</organism>
<evidence type="ECO:0000313" key="1">
    <source>
        <dbReference type="EMBL" id="KKN47317.1"/>
    </source>
</evidence>
<protein>
    <submittedName>
        <fullName evidence="1">Uncharacterized protein</fullName>
    </submittedName>
</protein>
<dbReference type="EMBL" id="LAZR01001283">
    <property type="protein sequence ID" value="KKN47317.1"/>
    <property type="molecule type" value="Genomic_DNA"/>
</dbReference>
<comment type="caution">
    <text evidence="1">The sequence shown here is derived from an EMBL/GenBank/DDBJ whole genome shotgun (WGS) entry which is preliminary data.</text>
</comment>
<dbReference type="AlphaFoldDB" id="A0A0F9RCX1"/>
<gene>
    <name evidence="1" type="ORF">LCGC14_0664230</name>
</gene>
<reference evidence="1" key="1">
    <citation type="journal article" date="2015" name="Nature">
        <title>Complex archaea that bridge the gap between prokaryotes and eukaryotes.</title>
        <authorList>
            <person name="Spang A."/>
            <person name="Saw J.H."/>
            <person name="Jorgensen S.L."/>
            <person name="Zaremba-Niedzwiedzka K."/>
            <person name="Martijn J."/>
            <person name="Lind A.E."/>
            <person name="van Eijk R."/>
            <person name="Schleper C."/>
            <person name="Guy L."/>
            <person name="Ettema T.J."/>
        </authorList>
    </citation>
    <scope>NUCLEOTIDE SEQUENCE</scope>
</reference>